<protein>
    <submittedName>
        <fullName evidence="1">Uncharacterized protein</fullName>
    </submittedName>
</protein>
<sequence length="113" mass="13332">MNVSGMIRGYMSKSFSGEKFLLTVAKTMENQLKEWDSGYELVIWKLQTYEIIVQNGEKESYLVKVGKEELEYLKNRSPFSLDYKIWSELREQGLKIIKGKGNYIDIVFYKEKI</sequence>
<accession>A0A8J2ZPZ7</accession>
<proteinExistence type="predicted"/>
<keyword evidence="2" id="KW-1185">Reference proteome</keyword>
<dbReference type="Proteomes" id="UP000602050">
    <property type="component" value="Unassembled WGS sequence"/>
</dbReference>
<evidence type="ECO:0000313" key="2">
    <source>
        <dbReference type="Proteomes" id="UP000602050"/>
    </source>
</evidence>
<dbReference type="AlphaFoldDB" id="A0A8J2ZPZ7"/>
<dbReference type="EMBL" id="BMEV01000010">
    <property type="protein sequence ID" value="GGH71644.1"/>
    <property type="molecule type" value="Genomic_DNA"/>
</dbReference>
<reference evidence="1" key="1">
    <citation type="journal article" date="2014" name="Int. J. Syst. Evol. Microbiol.">
        <title>Complete genome sequence of Corynebacterium casei LMG S-19264T (=DSM 44701T), isolated from a smear-ripened cheese.</title>
        <authorList>
            <consortium name="US DOE Joint Genome Institute (JGI-PGF)"/>
            <person name="Walter F."/>
            <person name="Albersmeier A."/>
            <person name="Kalinowski J."/>
            <person name="Ruckert C."/>
        </authorList>
    </citation>
    <scope>NUCLEOTIDE SEQUENCE</scope>
    <source>
        <strain evidence="1">CGMCC 1.12360</strain>
    </source>
</reference>
<gene>
    <name evidence="1" type="ORF">GCM10010978_07800</name>
</gene>
<comment type="caution">
    <text evidence="1">The sequence shown here is derived from an EMBL/GenBank/DDBJ whole genome shotgun (WGS) entry which is preliminary data.</text>
</comment>
<reference evidence="1" key="2">
    <citation type="submission" date="2020-09" db="EMBL/GenBank/DDBJ databases">
        <authorList>
            <person name="Sun Q."/>
            <person name="Zhou Y."/>
        </authorList>
    </citation>
    <scope>NUCLEOTIDE SEQUENCE</scope>
    <source>
        <strain evidence="1">CGMCC 1.12360</strain>
    </source>
</reference>
<dbReference type="RefSeq" id="WP_188391067.1">
    <property type="nucleotide sequence ID" value="NZ_BMEV01000010.1"/>
</dbReference>
<name>A0A8J2ZPZ7_9BACI</name>
<organism evidence="1 2">
    <name type="scientific">Compostibacillus humi</name>
    <dbReference type="NCBI Taxonomy" id="1245525"/>
    <lineage>
        <taxon>Bacteria</taxon>
        <taxon>Bacillati</taxon>
        <taxon>Bacillota</taxon>
        <taxon>Bacilli</taxon>
        <taxon>Bacillales</taxon>
        <taxon>Bacillaceae</taxon>
        <taxon>Compostibacillus</taxon>
    </lineage>
</organism>
<evidence type="ECO:0000313" key="1">
    <source>
        <dbReference type="EMBL" id="GGH71644.1"/>
    </source>
</evidence>